<dbReference type="EMBL" id="UZAU01000744">
    <property type="status" value="NOT_ANNOTATED_CDS"/>
    <property type="molecule type" value="Genomic_DNA"/>
</dbReference>
<dbReference type="Proteomes" id="UP000596661">
    <property type="component" value="Chromosome 9"/>
</dbReference>
<proteinExistence type="predicted"/>
<name>A0A803QI04_CANSA</name>
<reference evidence="1" key="1">
    <citation type="submission" date="2018-11" db="EMBL/GenBank/DDBJ databases">
        <authorList>
            <person name="Grassa J C."/>
        </authorList>
    </citation>
    <scope>NUCLEOTIDE SEQUENCE [LARGE SCALE GENOMIC DNA]</scope>
</reference>
<evidence type="ECO:0000313" key="2">
    <source>
        <dbReference type="Proteomes" id="UP000596661"/>
    </source>
</evidence>
<organism evidence="1 2">
    <name type="scientific">Cannabis sativa</name>
    <name type="common">Hemp</name>
    <name type="synonym">Marijuana</name>
    <dbReference type="NCBI Taxonomy" id="3483"/>
    <lineage>
        <taxon>Eukaryota</taxon>
        <taxon>Viridiplantae</taxon>
        <taxon>Streptophyta</taxon>
        <taxon>Embryophyta</taxon>
        <taxon>Tracheophyta</taxon>
        <taxon>Spermatophyta</taxon>
        <taxon>Magnoliopsida</taxon>
        <taxon>eudicotyledons</taxon>
        <taxon>Gunneridae</taxon>
        <taxon>Pentapetalae</taxon>
        <taxon>rosids</taxon>
        <taxon>fabids</taxon>
        <taxon>Rosales</taxon>
        <taxon>Cannabaceae</taxon>
        <taxon>Cannabis</taxon>
    </lineage>
</organism>
<reference evidence="1" key="2">
    <citation type="submission" date="2021-03" db="UniProtKB">
        <authorList>
            <consortium name="EnsemblPlants"/>
        </authorList>
    </citation>
    <scope>IDENTIFICATION</scope>
</reference>
<dbReference type="AlphaFoldDB" id="A0A803QI04"/>
<sequence>MPILLRIVYDVLSQLRALTWPNGQCSDMHVLGPLGVCSNLFFDGESCFGGPGIPKSHFNVRNPNERPLSPVGARKWQWLAMAYGNPCMVFLAYFNHMDSRKPVWSHWFLDNFLGEHCHHFCRKNGAMVA</sequence>
<accession>A0A803QI04</accession>
<dbReference type="Gramene" id="evm.model.09.988">
    <property type="protein sequence ID" value="cds.evm.model.09.988"/>
    <property type="gene ID" value="evm.TU.09.988"/>
</dbReference>
<dbReference type="EnsemblPlants" id="evm.model.09.988">
    <property type="protein sequence ID" value="cds.evm.model.09.988"/>
    <property type="gene ID" value="evm.TU.09.988"/>
</dbReference>
<evidence type="ECO:0000313" key="1">
    <source>
        <dbReference type="EnsemblPlants" id="cds.evm.model.09.988"/>
    </source>
</evidence>
<keyword evidence="2" id="KW-1185">Reference proteome</keyword>
<protein>
    <submittedName>
        <fullName evidence="1">Uncharacterized protein</fullName>
    </submittedName>
</protein>